<evidence type="ECO:0000313" key="2">
    <source>
        <dbReference type="EnsemblPlants" id="TraesCS5B02G330800.1.cds1"/>
    </source>
</evidence>
<protein>
    <submittedName>
        <fullName evidence="2">Uncharacterized protein</fullName>
    </submittedName>
</protein>
<organism evidence="2">
    <name type="scientific">Triticum aestivum</name>
    <name type="common">Wheat</name>
    <dbReference type="NCBI Taxonomy" id="4565"/>
    <lineage>
        <taxon>Eukaryota</taxon>
        <taxon>Viridiplantae</taxon>
        <taxon>Streptophyta</taxon>
        <taxon>Embryophyta</taxon>
        <taxon>Tracheophyta</taxon>
        <taxon>Spermatophyta</taxon>
        <taxon>Magnoliopsida</taxon>
        <taxon>Liliopsida</taxon>
        <taxon>Poales</taxon>
        <taxon>Poaceae</taxon>
        <taxon>BOP clade</taxon>
        <taxon>Pooideae</taxon>
        <taxon>Triticodae</taxon>
        <taxon>Triticeae</taxon>
        <taxon>Triticinae</taxon>
        <taxon>Triticum</taxon>
    </lineage>
</organism>
<feature type="compositionally biased region" description="Basic residues" evidence="1">
    <location>
        <begin position="43"/>
        <end position="53"/>
    </location>
</feature>
<name>A0A3B6LR89_WHEAT</name>
<dbReference type="Gramene" id="TraesCS5B03G0832500.1">
    <property type="protein sequence ID" value="TraesCS5B03G0832500.1.CDS1"/>
    <property type="gene ID" value="TraesCS5B03G0832500"/>
</dbReference>
<dbReference type="AlphaFoldDB" id="A0A3B6LR89"/>
<dbReference type="OrthoDB" id="2001730at2759"/>
<reference evidence="2" key="1">
    <citation type="submission" date="2018-08" db="EMBL/GenBank/DDBJ databases">
        <authorList>
            <person name="Rossello M."/>
        </authorList>
    </citation>
    <scope>NUCLEOTIDE SEQUENCE [LARGE SCALE GENOMIC DNA]</scope>
    <source>
        <strain evidence="2">cv. Chinese Spring</strain>
    </source>
</reference>
<dbReference type="Proteomes" id="UP000019116">
    <property type="component" value="Chromosome 5B"/>
</dbReference>
<keyword evidence="3" id="KW-1185">Reference proteome</keyword>
<evidence type="ECO:0000256" key="1">
    <source>
        <dbReference type="SAM" id="MobiDB-lite"/>
    </source>
</evidence>
<dbReference type="EnsemblPlants" id="TraesCS5B02G330800.1">
    <property type="protein sequence ID" value="TraesCS5B02G330800.1.cds1"/>
    <property type="gene ID" value="TraesCS5B02G330800"/>
</dbReference>
<sequence length="401" mass="43414">MLSKNLQRYCHSPTSPAIRMHDLRENGARRQPVRVHARDAPSRHAHRGRGRRGGACVRRRLVRLQSGHDERRRARRRQCPLSEAAGVLLALLQLERELEVPEDVAHGRPVDAAVGHAFLRGVRELEEALGRDLPLEHRVHDLAEHALLLAAQRPVGEADLLLGQRGAQRGARAEHLEQHDAEGVDVGLLRELLPPEVLRVEVPEAALDDGADVGGVHVGPRLGQPEVGDLGDPLVVQQDVGGLDVAVDDGVLHAGVQVVEAPGGADADLEPLLPRQRRVLGVVEVLPERAVGHVVVHQDHLALVLAVADEGHQVAVPELGQHLDLRLELVDALLGHRVAPLDRHLGATVDLPEVHVPEPTFAEQEGLVEILGGGLKLGESEVAAEVGWQRRPGCGRVSRHS</sequence>
<dbReference type="Gramene" id="TraesCS5B02G330800.1">
    <property type="protein sequence ID" value="TraesCS5B02G330800.1.cds1"/>
    <property type="gene ID" value="TraesCS5B02G330800"/>
</dbReference>
<proteinExistence type="predicted"/>
<feature type="region of interest" description="Disordered" evidence="1">
    <location>
        <begin position="25"/>
        <end position="53"/>
    </location>
</feature>
<evidence type="ECO:0000313" key="3">
    <source>
        <dbReference type="Proteomes" id="UP000019116"/>
    </source>
</evidence>
<reference evidence="2" key="2">
    <citation type="submission" date="2018-10" db="UniProtKB">
        <authorList>
            <consortium name="EnsemblPlants"/>
        </authorList>
    </citation>
    <scope>IDENTIFICATION</scope>
</reference>
<dbReference type="OMA" id="TCSCCIS"/>
<accession>A0A3B6LR89</accession>